<dbReference type="Pfam" id="PF07714">
    <property type="entry name" value="PK_Tyr_Ser-Thr"/>
    <property type="match status" value="1"/>
</dbReference>
<name>A0A835YCU0_9CHLO</name>
<feature type="region of interest" description="Disordered" evidence="7">
    <location>
        <begin position="1"/>
        <end position="39"/>
    </location>
</feature>
<dbReference type="InterPro" id="IPR017441">
    <property type="entry name" value="Protein_kinase_ATP_BS"/>
</dbReference>
<feature type="region of interest" description="Disordered" evidence="7">
    <location>
        <begin position="1009"/>
        <end position="1084"/>
    </location>
</feature>
<feature type="region of interest" description="Disordered" evidence="7">
    <location>
        <begin position="788"/>
        <end position="824"/>
    </location>
</feature>
<feature type="region of interest" description="Disordered" evidence="7">
    <location>
        <begin position="221"/>
        <end position="257"/>
    </location>
</feature>
<dbReference type="InterPro" id="IPR000719">
    <property type="entry name" value="Prot_kinase_dom"/>
</dbReference>
<feature type="compositionally biased region" description="Gly residues" evidence="7">
    <location>
        <begin position="1609"/>
        <end position="1622"/>
    </location>
</feature>
<feature type="compositionally biased region" description="Low complexity" evidence="7">
    <location>
        <begin position="24"/>
        <end position="39"/>
    </location>
</feature>
<keyword evidence="1" id="KW-0723">Serine/threonine-protein kinase</keyword>
<keyword evidence="4" id="KW-0418">Kinase</keyword>
<gene>
    <name evidence="9" type="ORF">HYH03_002816</name>
</gene>
<keyword evidence="10" id="KW-1185">Reference proteome</keyword>
<feature type="compositionally biased region" description="Pro residues" evidence="7">
    <location>
        <begin position="1059"/>
        <end position="1074"/>
    </location>
</feature>
<dbReference type="Gene3D" id="1.10.510.10">
    <property type="entry name" value="Transferase(Phosphotransferase) domain 1"/>
    <property type="match status" value="1"/>
</dbReference>
<dbReference type="PROSITE" id="PS00107">
    <property type="entry name" value="PROTEIN_KINASE_ATP"/>
    <property type="match status" value="1"/>
</dbReference>
<reference evidence="9" key="1">
    <citation type="journal article" date="2020" name="bioRxiv">
        <title>Comparative genomics of Chlamydomonas.</title>
        <authorList>
            <person name="Craig R.J."/>
            <person name="Hasan A.R."/>
            <person name="Ness R.W."/>
            <person name="Keightley P.D."/>
        </authorList>
    </citation>
    <scope>NUCLEOTIDE SEQUENCE</scope>
    <source>
        <strain evidence="9">CCAP 11/70</strain>
    </source>
</reference>
<evidence type="ECO:0000256" key="2">
    <source>
        <dbReference type="ARBA" id="ARBA00022679"/>
    </source>
</evidence>
<dbReference type="InterPro" id="IPR051681">
    <property type="entry name" value="Ser/Thr_Kinases-Pseudokinases"/>
</dbReference>
<accession>A0A835YCU0</accession>
<feature type="region of interest" description="Disordered" evidence="7">
    <location>
        <begin position="156"/>
        <end position="189"/>
    </location>
</feature>
<keyword evidence="2" id="KW-0808">Transferase</keyword>
<dbReference type="PANTHER" id="PTHR44329">
    <property type="entry name" value="SERINE/THREONINE-PROTEIN KINASE TNNI3K-RELATED"/>
    <property type="match status" value="1"/>
</dbReference>
<feature type="compositionally biased region" description="Polar residues" evidence="7">
    <location>
        <begin position="1625"/>
        <end position="1642"/>
    </location>
</feature>
<evidence type="ECO:0000313" key="9">
    <source>
        <dbReference type="EMBL" id="KAG2499237.1"/>
    </source>
</evidence>
<keyword evidence="3 6" id="KW-0547">Nucleotide-binding</keyword>
<dbReference type="SMART" id="SM00220">
    <property type="entry name" value="S_TKc"/>
    <property type="match status" value="1"/>
</dbReference>
<evidence type="ECO:0000313" key="10">
    <source>
        <dbReference type="Proteomes" id="UP000612055"/>
    </source>
</evidence>
<feature type="region of interest" description="Disordered" evidence="7">
    <location>
        <begin position="956"/>
        <end position="997"/>
    </location>
</feature>
<feature type="region of interest" description="Disordered" evidence="7">
    <location>
        <begin position="901"/>
        <end position="937"/>
    </location>
</feature>
<dbReference type="OrthoDB" id="4062651at2759"/>
<evidence type="ECO:0000256" key="6">
    <source>
        <dbReference type="PROSITE-ProRule" id="PRU10141"/>
    </source>
</evidence>
<dbReference type="InterPro" id="IPR011009">
    <property type="entry name" value="Kinase-like_dom_sf"/>
</dbReference>
<dbReference type="PANTHER" id="PTHR44329:SF214">
    <property type="entry name" value="PROTEIN KINASE DOMAIN-CONTAINING PROTEIN"/>
    <property type="match status" value="1"/>
</dbReference>
<feature type="compositionally biased region" description="Low complexity" evidence="7">
    <location>
        <begin position="237"/>
        <end position="246"/>
    </location>
</feature>
<keyword evidence="5 6" id="KW-0067">ATP-binding</keyword>
<feature type="region of interest" description="Disordered" evidence="7">
    <location>
        <begin position="349"/>
        <end position="442"/>
    </location>
</feature>
<feature type="compositionally biased region" description="Low complexity" evidence="7">
    <location>
        <begin position="416"/>
        <end position="430"/>
    </location>
</feature>
<feature type="compositionally biased region" description="Pro residues" evidence="7">
    <location>
        <begin position="351"/>
        <end position="374"/>
    </location>
</feature>
<dbReference type="EMBL" id="JAEHOE010000007">
    <property type="protein sequence ID" value="KAG2499237.1"/>
    <property type="molecule type" value="Genomic_DNA"/>
</dbReference>
<evidence type="ECO:0000256" key="3">
    <source>
        <dbReference type="ARBA" id="ARBA00022741"/>
    </source>
</evidence>
<organism evidence="9 10">
    <name type="scientific">Edaphochlamys debaryana</name>
    <dbReference type="NCBI Taxonomy" id="47281"/>
    <lineage>
        <taxon>Eukaryota</taxon>
        <taxon>Viridiplantae</taxon>
        <taxon>Chlorophyta</taxon>
        <taxon>core chlorophytes</taxon>
        <taxon>Chlorophyceae</taxon>
        <taxon>CS clade</taxon>
        <taxon>Chlamydomonadales</taxon>
        <taxon>Chlamydomonadales incertae sedis</taxon>
        <taxon>Edaphochlamys</taxon>
    </lineage>
</organism>
<proteinExistence type="predicted"/>
<dbReference type="Gene3D" id="3.30.200.20">
    <property type="entry name" value="Phosphorylase Kinase, domain 1"/>
    <property type="match status" value="1"/>
</dbReference>
<evidence type="ECO:0000256" key="4">
    <source>
        <dbReference type="ARBA" id="ARBA00022777"/>
    </source>
</evidence>
<evidence type="ECO:0000256" key="7">
    <source>
        <dbReference type="SAM" id="MobiDB-lite"/>
    </source>
</evidence>
<dbReference type="Proteomes" id="UP000612055">
    <property type="component" value="Unassembled WGS sequence"/>
</dbReference>
<feature type="compositionally biased region" description="Low complexity" evidence="7">
    <location>
        <begin position="978"/>
        <end position="994"/>
    </location>
</feature>
<dbReference type="Pfam" id="PF00069">
    <property type="entry name" value="Pkinase"/>
    <property type="match status" value="1"/>
</dbReference>
<feature type="compositionally biased region" description="Polar residues" evidence="7">
    <location>
        <begin position="788"/>
        <end position="800"/>
    </location>
</feature>
<comment type="caution">
    <text evidence="9">The sequence shown here is derived from an EMBL/GenBank/DDBJ whole genome shotgun (WGS) entry which is preliminary data.</text>
</comment>
<evidence type="ECO:0000256" key="5">
    <source>
        <dbReference type="ARBA" id="ARBA00022840"/>
    </source>
</evidence>
<feature type="region of interest" description="Disordered" evidence="7">
    <location>
        <begin position="1594"/>
        <end position="1646"/>
    </location>
</feature>
<sequence length="1802" mass="179615">MRLLSCFRRADASSQKNSSDEEQQSPVAPLAPASQSAAPGAVSSVRSVLPAEIPLKPASPDSSSHLLDLLLASPVLASHDAQGTGHDYLSRALKQLTVCSELLRASIRLYLATEELGTGGFVFVACTDGSTVEPRQRPPGLAEAEGLLPRLTTSSGRAPVFLPDPPSASTTANAGGARGPGGGYNPSGSSRCGSATCAAAVPLVSGGELFGALLVQPLPTPHLRDGDKSSVDSATFSGSGPPAVATPSPPDTPTTAPDLRARARELRQLSGALSLTLGGDRPALRALALSLLRLSAGDSLRAVAAELCAALSQHVRWRFLASPVVKAALTAEEEATTAFLFDFPRGRSAPLPRPPSSALPPAPLQPAPAPPPQHPTQSAHGQLVQGTPASQLPRPVSGPMLGDGHGPGPGPGDTSAAGPGARARVGRQVATESGHGSPLGPVDPLLLGTATQAVSLRPYSQEALAMRGSTSGFSVAVSGSWEPLGMRPSTQHSSSNLSEAVPLGAAHVAACEAAGTLVARPFPLSYSLLMRVLMQRPRPYGIAVADCHRMVQDVHQPSRDVCMLMTCAAASPPPHSLARPSLGHGGGGCGGGAAHGGAGYGGGGGAGWPTSGSSLTIPEDFFSTHSPVVQPQPGPAGPNAGRRGSIVTAFAGTVSARGHLPGAAGGGGGGGVAGGLSVQSLALVAAHVGGGVTLAFYCCFSARLPGQMVEAVRCSCQRLLDDVLAPAVAPKLKEELAAELAALRLGVPGIFAILPRQAPEAAASAAGSAPGEAPGIFTVPSTQSVAAHINASSTADSSPQPTGPALAFTTPDGPSATTSTAGGPNLVSSAASACVSGAQAPGRTSDPFANSGPIGSGAGEALSLSGSAPIGAGHVPSFSHQLRQLPQAQRAPGHVIIQAAAPAGPTDPMSDGTPGFAASAPLPRPHLDFGRLGGQHAARPDGALLEIQPQAQAQAQIQIQPQQNTCQRDSRGHRHAQAQHGAAVATAPAHAVPGPTRPHVAQTLAMYAPGMDHLPHPHHPHPHSAASGQTGYARHSHGASPLSQRRPNPLSPQPSVQPHHPPLQHPYQPPPFSPPYGSHQSHSQPLFQGQMLGLAKQPSGAASATFASLAVAGAPSAASTSGHASTITLGGSAVAISRTTHNGTIGGGAGGGGAAGGGGGGTDGKLSGSIPLAVLTVCDFPSGAKSERLQLDALVAGVRDSIAAAAAQAANEAAAAAADEAAAEAAAAVAALGGLAAAGVQVAPASAEGAAVLAASESRQGLGRASMATASSSSLAGGRSTAACSGPAGLSAALADAAAAAAAATDLAADADVADLRLVAKLGHGGGGCVYLGRMGGGLEVAVKLLEMSGGDVNLAELVDFDSREGLGGSRLHEGMLGLLAQQAARQQLRARRSLLRSATELAMLTSVSHPHVIQVYGTYSNVVLEPEVSAGGGRTYRLRHRSAFSDDDPTGLEPGRALPGAGCAPVCCAVLMTLCEMGSLASALASGAFPHRVGPSPAAPAGPTSLLAAASSAPPDVDSPAFATAVLQNLKAVYLTLLEIALALRYLHGRHIVHRDLKPGNVLLKGTTATASDPRGFTAKLADFGLAAVLDCQPQPPTEPGLDDYSGPSGGVSGGVSGGISGSAHSPFSASRGNSGLSVSPSGGRGPLVEGDWSTARYTLQDEACGTVDHMAPEATKGNGARITAAIDIYAFGILMLEAVTAGRRPYGPVQADRITRLVVAGTRPIFPAWVPDAYRSLAEHCWAAHPSHRPTAAQLVILLRQHLQGLAGGSGSGAVGAGGSSGGALPGAASSMLRKSRLQG</sequence>
<dbReference type="PROSITE" id="PS00108">
    <property type="entry name" value="PROTEIN_KINASE_ST"/>
    <property type="match status" value="1"/>
</dbReference>
<feature type="binding site" evidence="6">
    <location>
        <position position="1344"/>
    </location>
    <ligand>
        <name>ATP</name>
        <dbReference type="ChEBI" id="CHEBI:30616"/>
    </ligand>
</feature>
<evidence type="ECO:0000259" key="8">
    <source>
        <dbReference type="PROSITE" id="PS50011"/>
    </source>
</evidence>
<feature type="compositionally biased region" description="Gly residues" evidence="7">
    <location>
        <begin position="176"/>
        <end position="185"/>
    </location>
</feature>
<dbReference type="GO" id="GO:0004674">
    <property type="term" value="F:protein serine/threonine kinase activity"/>
    <property type="evidence" value="ECO:0007669"/>
    <property type="project" value="UniProtKB-KW"/>
</dbReference>
<dbReference type="GO" id="GO:0005524">
    <property type="term" value="F:ATP binding"/>
    <property type="evidence" value="ECO:0007669"/>
    <property type="project" value="UniProtKB-UniRule"/>
</dbReference>
<dbReference type="InterPro" id="IPR008271">
    <property type="entry name" value="Ser/Thr_kinase_AS"/>
</dbReference>
<evidence type="ECO:0000256" key="1">
    <source>
        <dbReference type="ARBA" id="ARBA00022527"/>
    </source>
</evidence>
<dbReference type="PROSITE" id="PS50011">
    <property type="entry name" value="PROTEIN_KINASE_DOM"/>
    <property type="match status" value="1"/>
</dbReference>
<protein>
    <recommendedName>
        <fullName evidence="8">Protein kinase domain-containing protein</fullName>
    </recommendedName>
</protein>
<feature type="domain" description="Protein kinase" evidence="8">
    <location>
        <begin position="1316"/>
        <end position="1765"/>
    </location>
</feature>
<dbReference type="SUPFAM" id="SSF56112">
    <property type="entry name" value="Protein kinase-like (PK-like)"/>
    <property type="match status" value="1"/>
</dbReference>
<dbReference type="InterPro" id="IPR001245">
    <property type="entry name" value="Ser-Thr/Tyr_kinase_cat_dom"/>
</dbReference>